<evidence type="ECO:0000256" key="6">
    <source>
        <dbReference type="SAM" id="Phobius"/>
    </source>
</evidence>
<feature type="transmembrane region" description="Helical" evidence="6">
    <location>
        <begin position="87"/>
        <end position="109"/>
    </location>
</feature>
<evidence type="ECO:0000256" key="3">
    <source>
        <dbReference type="ARBA" id="ARBA00022989"/>
    </source>
</evidence>
<dbReference type="GO" id="GO:0016020">
    <property type="term" value="C:membrane"/>
    <property type="evidence" value="ECO:0007669"/>
    <property type="project" value="UniProtKB-SubCell"/>
</dbReference>
<dbReference type="RefSeq" id="WP_193910702.1">
    <property type="nucleotide sequence ID" value="NZ_JADEXG010000061.1"/>
</dbReference>
<protein>
    <submittedName>
        <fullName evidence="8">O-antigen ligase family protein</fullName>
    </submittedName>
</protein>
<gene>
    <name evidence="8" type="ORF">IQ241_20200</name>
</gene>
<dbReference type="Proteomes" id="UP000636505">
    <property type="component" value="Unassembled WGS sequence"/>
</dbReference>
<keyword evidence="4 6" id="KW-0472">Membrane</keyword>
<feature type="transmembrane region" description="Helical" evidence="6">
    <location>
        <begin position="379"/>
        <end position="400"/>
    </location>
</feature>
<reference evidence="8" key="1">
    <citation type="submission" date="2020-10" db="EMBL/GenBank/DDBJ databases">
        <authorList>
            <person name="Castelo-Branco R."/>
            <person name="Eusebio N."/>
            <person name="Adriana R."/>
            <person name="Vieira A."/>
            <person name="Brugerolle De Fraissinette N."/>
            <person name="Rezende De Castro R."/>
            <person name="Schneider M.P."/>
            <person name="Vasconcelos V."/>
            <person name="Leao P.N."/>
        </authorList>
    </citation>
    <scope>NUCLEOTIDE SEQUENCE</scope>
    <source>
        <strain evidence="8">LEGE 07310</strain>
    </source>
</reference>
<feature type="transmembrane region" description="Helical" evidence="6">
    <location>
        <begin position="335"/>
        <end position="358"/>
    </location>
</feature>
<dbReference type="PANTHER" id="PTHR37422:SF13">
    <property type="entry name" value="LIPOPOLYSACCHARIDE BIOSYNTHESIS PROTEIN PA4999-RELATED"/>
    <property type="match status" value="1"/>
</dbReference>
<organism evidence="8 9">
    <name type="scientific">Vasconcelosia minhoensis LEGE 07310</name>
    <dbReference type="NCBI Taxonomy" id="915328"/>
    <lineage>
        <taxon>Bacteria</taxon>
        <taxon>Bacillati</taxon>
        <taxon>Cyanobacteriota</taxon>
        <taxon>Cyanophyceae</taxon>
        <taxon>Nodosilineales</taxon>
        <taxon>Cymatolegaceae</taxon>
        <taxon>Vasconcelosia</taxon>
        <taxon>Vasconcelosia minhoensis</taxon>
    </lineage>
</organism>
<comment type="subcellular location">
    <subcellularLocation>
        <location evidence="1">Membrane</location>
        <topology evidence="1">Multi-pass membrane protein</topology>
    </subcellularLocation>
</comment>
<feature type="transmembrane region" description="Helical" evidence="6">
    <location>
        <begin position="230"/>
        <end position="246"/>
    </location>
</feature>
<evidence type="ECO:0000256" key="1">
    <source>
        <dbReference type="ARBA" id="ARBA00004141"/>
    </source>
</evidence>
<feature type="transmembrane region" description="Helical" evidence="6">
    <location>
        <begin position="60"/>
        <end position="81"/>
    </location>
</feature>
<evidence type="ECO:0000313" key="8">
    <source>
        <dbReference type="EMBL" id="MBE9079590.1"/>
    </source>
</evidence>
<evidence type="ECO:0000313" key="9">
    <source>
        <dbReference type="Proteomes" id="UP000636505"/>
    </source>
</evidence>
<dbReference type="EMBL" id="JADEXG010000061">
    <property type="protein sequence ID" value="MBE9079590.1"/>
    <property type="molecule type" value="Genomic_DNA"/>
</dbReference>
<evidence type="ECO:0000256" key="5">
    <source>
        <dbReference type="SAM" id="MobiDB-lite"/>
    </source>
</evidence>
<feature type="transmembrane region" description="Helical" evidence="6">
    <location>
        <begin position="177"/>
        <end position="194"/>
    </location>
</feature>
<sequence length="445" mass="49067">MDSWTRSGRKKYDWLLHPKPDWLWLAGLVLLPFMPLVSMVWLGSLMLITCYQRAGLILKFLWRQGLIALAVALVASAAFAYDRADAFLQLANFLPFFVLFAVLATLPSVQANPWSKLERLAIALTAASVPISLSALVEYILKFPSIFPYAKTWPGIAWMFDDDFGHRAYSVIGHPNILSQYLILILGLALGLLVQASWRPGSGAMASRRGWLSGAISLCLVGIFCTGSRNGLLIALVQLAIAGYLLRRRRWVLIISGTSAIALLTAAVRFGIGGRPLSLALVTQDPRLQIWQMALDLTRQRPWLGWGLGGFDQLYREQAIAHIPGYPNIYHAHNVWLFLASETGLPVMLGLSLLVGLICYRGVKTVWLGSLQAEQKAVLLSYLLAFGGAILFGCFDVVFFDARVNVLNWTILAAIYHLSQSGQRSRPNPAQARLASPPAVRKTGP</sequence>
<accession>A0A8J7ASM0</accession>
<keyword evidence="9" id="KW-1185">Reference proteome</keyword>
<dbReference type="AlphaFoldDB" id="A0A8J7ASM0"/>
<feature type="transmembrane region" description="Helical" evidence="6">
    <location>
        <begin position="251"/>
        <end position="272"/>
    </location>
</feature>
<keyword evidence="8" id="KW-0436">Ligase</keyword>
<dbReference type="InterPro" id="IPR007016">
    <property type="entry name" value="O-antigen_ligase-rel_domated"/>
</dbReference>
<comment type="caution">
    <text evidence="8">The sequence shown here is derived from an EMBL/GenBank/DDBJ whole genome shotgun (WGS) entry which is preliminary data.</text>
</comment>
<dbReference type="Pfam" id="PF04932">
    <property type="entry name" value="Wzy_C"/>
    <property type="match status" value="1"/>
</dbReference>
<feature type="transmembrane region" description="Helical" evidence="6">
    <location>
        <begin position="121"/>
        <end position="141"/>
    </location>
</feature>
<feature type="transmembrane region" description="Helical" evidence="6">
    <location>
        <begin position="22"/>
        <end position="48"/>
    </location>
</feature>
<dbReference type="GO" id="GO:0016874">
    <property type="term" value="F:ligase activity"/>
    <property type="evidence" value="ECO:0007669"/>
    <property type="project" value="UniProtKB-KW"/>
</dbReference>
<name>A0A8J7ASM0_9CYAN</name>
<dbReference type="PANTHER" id="PTHR37422">
    <property type="entry name" value="TEICHURONIC ACID BIOSYNTHESIS PROTEIN TUAE"/>
    <property type="match status" value="1"/>
</dbReference>
<keyword evidence="2 6" id="KW-0812">Transmembrane</keyword>
<keyword evidence="3 6" id="KW-1133">Transmembrane helix</keyword>
<proteinExistence type="predicted"/>
<feature type="region of interest" description="Disordered" evidence="5">
    <location>
        <begin position="422"/>
        <end position="445"/>
    </location>
</feature>
<dbReference type="InterPro" id="IPR051533">
    <property type="entry name" value="WaaL-like"/>
</dbReference>
<evidence type="ECO:0000256" key="4">
    <source>
        <dbReference type="ARBA" id="ARBA00023136"/>
    </source>
</evidence>
<feature type="domain" description="O-antigen ligase-related" evidence="7">
    <location>
        <begin position="216"/>
        <end position="350"/>
    </location>
</feature>
<evidence type="ECO:0000256" key="2">
    <source>
        <dbReference type="ARBA" id="ARBA00022692"/>
    </source>
</evidence>
<evidence type="ECO:0000259" key="7">
    <source>
        <dbReference type="Pfam" id="PF04932"/>
    </source>
</evidence>